<keyword evidence="1" id="KW-0812">Transmembrane</keyword>
<keyword evidence="1" id="KW-1133">Transmembrane helix</keyword>
<keyword evidence="3" id="KW-1185">Reference proteome</keyword>
<protein>
    <submittedName>
        <fullName evidence="2">Uncharacterized protein</fullName>
    </submittedName>
</protein>
<evidence type="ECO:0000313" key="3">
    <source>
        <dbReference type="Proteomes" id="UP000813444"/>
    </source>
</evidence>
<feature type="transmembrane region" description="Helical" evidence="1">
    <location>
        <begin position="69"/>
        <end position="93"/>
    </location>
</feature>
<name>A0A8K0WX22_9HYPO</name>
<proteinExistence type="predicted"/>
<reference evidence="2" key="1">
    <citation type="journal article" date="2021" name="Nat. Commun.">
        <title>Genetic determinants of endophytism in the Arabidopsis root mycobiome.</title>
        <authorList>
            <person name="Mesny F."/>
            <person name="Miyauchi S."/>
            <person name="Thiergart T."/>
            <person name="Pickel B."/>
            <person name="Atanasova L."/>
            <person name="Karlsson M."/>
            <person name="Huettel B."/>
            <person name="Barry K.W."/>
            <person name="Haridas S."/>
            <person name="Chen C."/>
            <person name="Bauer D."/>
            <person name="Andreopoulos W."/>
            <person name="Pangilinan J."/>
            <person name="LaButti K."/>
            <person name="Riley R."/>
            <person name="Lipzen A."/>
            <person name="Clum A."/>
            <person name="Drula E."/>
            <person name="Henrissat B."/>
            <person name="Kohler A."/>
            <person name="Grigoriev I.V."/>
            <person name="Martin F.M."/>
            <person name="Hacquard S."/>
        </authorList>
    </citation>
    <scope>NUCLEOTIDE SEQUENCE</scope>
    <source>
        <strain evidence="2">MPI-CAGE-CH-0235</strain>
    </source>
</reference>
<sequence>MKRKETQKNNISAYGHELHFHPSLLVTNHWMDLRGGQVTSLLQTNKQTHCWHDRPRHGQETWATEKNMACFGVGFFETVLYFVFSPLCFSLYFSEGTWHFQGGSVDDKRHLNIFILIITYARWLAFRYTRCNHLRVFDSWPVVCPGGR</sequence>
<gene>
    <name evidence="2" type="ORF">B0I35DRAFT_41117</name>
</gene>
<dbReference type="AlphaFoldDB" id="A0A8K0WX22"/>
<organism evidence="2 3">
    <name type="scientific">Stachybotrys elegans</name>
    <dbReference type="NCBI Taxonomy" id="80388"/>
    <lineage>
        <taxon>Eukaryota</taxon>
        <taxon>Fungi</taxon>
        <taxon>Dikarya</taxon>
        <taxon>Ascomycota</taxon>
        <taxon>Pezizomycotina</taxon>
        <taxon>Sordariomycetes</taxon>
        <taxon>Hypocreomycetidae</taxon>
        <taxon>Hypocreales</taxon>
        <taxon>Stachybotryaceae</taxon>
        <taxon>Stachybotrys</taxon>
    </lineage>
</organism>
<keyword evidence="1" id="KW-0472">Membrane</keyword>
<dbReference type="Proteomes" id="UP000813444">
    <property type="component" value="Unassembled WGS sequence"/>
</dbReference>
<accession>A0A8K0WX22</accession>
<evidence type="ECO:0000256" key="1">
    <source>
        <dbReference type="SAM" id="Phobius"/>
    </source>
</evidence>
<feature type="transmembrane region" description="Helical" evidence="1">
    <location>
        <begin position="113"/>
        <end position="129"/>
    </location>
</feature>
<comment type="caution">
    <text evidence="2">The sequence shown here is derived from an EMBL/GenBank/DDBJ whole genome shotgun (WGS) entry which is preliminary data.</text>
</comment>
<evidence type="ECO:0000313" key="2">
    <source>
        <dbReference type="EMBL" id="KAH7329277.1"/>
    </source>
</evidence>
<dbReference type="EMBL" id="JAGPNK010000001">
    <property type="protein sequence ID" value="KAH7329277.1"/>
    <property type="molecule type" value="Genomic_DNA"/>
</dbReference>